<evidence type="ECO:0000313" key="2">
    <source>
        <dbReference type="Proteomes" id="UP001055439"/>
    </source>
</evidence>
<protein>
    <submittedName>
        <fullName evidence="1">Uncharacterized protein</fullName>
    </submittedName>
</protein>
<keyword evidence="2" id="KW-1185">Reference proteome</keyword>
<name>A0A9E7EE24_9LILI</name>
<dbReference type="Gene3D" id="3.40.50.300">
    <property type="entry name" value="P-loop containing nucleotide triphosphate hydrolases"/>
    <property type="match status" value="1"/>
</dbReference>
<accession>A0A9E7EE24</accession>
<dbReference type="InterPro" id="IPR027417">
    <property type="entry name" value="P-loop_NTPase"/>
</dbReference>
<dbReference type="Proteomes" id="UP001055439">
    <property type="component" value="Chromosome 1"/>
</dbReference>
<dbReference type="SUPFAM" id="SSF52540">
    <property type="entry name" value="P-loop containing nucleoside triphosphate hydrolases"/>
    <property type="match status" value="1"/>
</dbReference>
<proteinExistence type="predicted"/>
<dbReference type="AlphaFoldDB" id="A0A9E7EE24"/>
<reference evidence="1" key="1">
    <citation type="submission" date="2022-05" db="EMBL/GenBank/DDBJ databases">
        <title>The Musa troglodytarum L. genome provides insights into the mechanism of non-climacteric behaviour and enrichment of carotenoids.</title>
        <authorList>
            <person name="Wang J."/>
        </authorList>
    </citation>
    <scope>NUCLEOTIDE SEQUENCE</scope>
    <source>
        <tissue evidence="1">Leaf</tissue>
    </source>
</reference>
<evidence type="ECO:0000313" key="1">
    <source>
        <dbReference type="EMBL" id="URD75217.1"/>
    </source>
</evidence>
<dbReference type="EMBL" id="CP097502">
    <property type="protein sequence ID" value="URD75217.1"/>
    <property type="molecule type" value="Genomic_DNA"/>
</dbReference>
<gene>
    <name evidence="1" type="ORF">MUK42_35819</name>
</gene>
<dbReference type="OrthoDB" id="10253254at2759"/>
<organism evidence="1 2">
    <name type="scientific">Musa troglodytarum</name>
    <name type="common">fe'i banana</name>
    <dbReference type="NCBI Taxonomy" id="320322"/>
    <lineage>
        <taxon>Eukaryota</taxon>
        <taxon>Viridiplantae</taxon>
        <taxon>Streptophyta</taxon>
        <taxon>Embryophyta</taxon>
        <taxon>Tracheophyta</taxon>
        <taxon>Spermatophyta</taxon>
        <taxon>Magnoliopsida</taxon>
        <taxon>Liliopsida</taxon>
        <taxon>Zingiberales</taxon>
        <taxon>Musaceae</taxon>
        <taxon>Musa</taxon>
    </lineage>
</organism>
<sequence>MGETEKGEAVEVNPVTESPFSRQYHKLLERRKKLPVWGHRSKFLDALAKRQVVVVAAPPGSGKSTQDRFLNSSLRLATQVKGSRLPAPNLVVW</sequence>